<dbReference type="InterPro" id="IPR051017">
    <property type="entry name" value="Aldolase-II_Adducin_sf"/>
</dbReference>
<dbReference type="Proteomes" id="UP000019471">
    <property type="component" value="Unassembled WGS sequence"/>
</dbReference>
<reference evidence="2 3" key="1">
    <citation type="submission" date="2013-03" db="EMBL/GenBank/DDBJ databases">
        <title>The Genome Sequence of Cladophialophora psammophila CBS 110553.</title>
        <authorList>
            <consortium name="The Broad Institute Genomics Platform"/>
            <person name="Cuomo C."/>
            <person name="de Hoog S."/>
            <person name="Gorbushina A."/>
            <person name="Walker B."/>
            <person name="Young S.K."/>
            <person name="Zeng Q."/>
            <person name="Gargeya S."/>
            <person name="Fitzgerald M."/>
            <person name="Haas B."/>
            <person name="Abouelleil A."/>
            <person name="Allen A.W."/>
            <person name="Alvarado L."/>
            <person name="Arachchi H.M."/>
            <person name="Berlin A.M."/>
            <person name="Chapman S.B."/>
            <person name="Gainer-Dewar J."/>
            <person name="Goldberg J."/>
            <person name="Griggs A."/>
            <person name="Gujja S."/>
            <person name="Hansen M."/>
            <person name="Howarth C."/>
            <person name="Imamovic A."/>
            <person name="Ireland A."/>
            <person name="Larimer J."/>
            <person name="McCowan C."/>
            <person name="Murphy C."/>
            <person name="Pearson M."/>
            <person name="Poon T.W."/>
            <person name="Priest M."/>
            <person name="Roberts A."/>
            <person name="Saif S."/>
            <person name="Shea T."/>
            <person name="Sisk P."/>
            <person name="Sykes S."/>
            <person name="Wortman J."/>
            <person name="Nusbaum C."/>
            <person name="Birren B."/>
        </authorList>
    </citation>
    <scope>NUCLEOTIDE SEQUENCE [LARGE SCALE GENOMIC DNA]</scope>
    <source>
        <strain evidence="2 3">CBS 110553</strain>
    </source>
</reference>
<proteinExistence type="predicted"/>
<dbReference type="SUPFAM" id="SSF53639">
    <property type="entry name" value="AraD/HMP-PK domain-like"/>
    <property type="match status" value="1"/>
</dbReference>
<dbReference type="GO" id="GO:0005856">
    <property type="term" value="C:cytoskeleton"/>
    <property type="evidence" value="ECO:0007669"/>
    <property type="project" value="TreeGrafter"/>
</dbReference>
<dbReference type="eggNOG" id="KOG3699">
    <property type="taxonomic scope" value="Eukaryota"/>
</dbReference>
<feature type="domain" description="Class II aldolase/adducin N-terminal" evidence="1">
    <location>
        <begin position="39"/>
        <end position="204"/>
    </location>
</feature>
<dbReference type="STRING" id="1182543.W9WYP9"/>
<dbReference type="PANTHER" id="PTHR10672:SF41">
    <property type="entry name" value="CLASS II ALDOLASE_ADDUCIN DOMAIN PROTEIN (AFU_ORTHOLOGUE AFUA_3G01330)"/>
    <property type="match status" value="1"/>
</dbReference>
<sequence>MTTQESKANNGFSAVLDFSKFPTPPNSINKYEARTYLKGRLALAFRLFAKCGFDEGVAGHITLRDPVSPDHFWVNPFGLAFSEIKSSDLILIAPQGQIVDGGPNRLLNQAAYMIHHAVHTARPDVICVAHAHSIYGRSFCALGRELDIISQDACAFYNDHAVYRQFNGIVLAEEEGRNIAKAIGKGKAFSRNAAVLNFWPMLPLEAEGNLPSKIEEEDAAFTYKCVGTPRAGWFAATAMFDVMAKEVGREYLQ</sequence>
<dbReference type="GeneID" id="19190984"/>
<evidence type="ECO:0000313" key="3">
    <source>
        <dbReference type="Proteomes" id="UP000019471"/>
    </source>
</evidence>
<dbReference type="HOGENOM" id="CLU_006033_1_2_1"/>
<dbReference type="PANTHER" id="PTHR10672">
    <property type="entry name" value="ADDUCIN"/>
    <property type="match status" value="1"/>
</dbReference>
<dbReference type="FunFam" id="3.40.225.10:FF:000009">
    <property type="entry name" value="Class II aldolase/adducin N-terminal"/>
    <property type="match status" value="1"/>
</dbReference>
<dbReference type="AlphaFoldDB" id="W9WYP9"/>
<protein>
    <recommendedName>
        <fullName evidence="1">Class II aldolase/adducin N-terminal domain-containing protein</fullName>
    </recommendedName>
</protein>
<dbReference type="InterPro" id="IPR001303">
    <property type="entry name" value="Aldolase_II/adducin_N"/>
</dbReference>
<gene>
    <name evidence="2" type="ORF">A1O5_06273</name>
</gene>
<dbReference type="GO" id="GO:0051015">
    <property type="term" value="F:actin filament binding"/>
    <property type="evidence" value="ECO:0007669"/>
    <property type="project" value="TreeGrafter"/>
</dbReference>
<name>W9WYP9_9EURO</name>
<dbReference type="Pfam" id="PF00596">
    <property type="entry name" value="Aldolase_II"/>
    <property type="match status" value="1"/>
</dbReference>
<dbReference type="EMBL" id="AMGX01000009">
    <property type="protein sequence ID" value="EXJ70205.1"/>
    <property type="molecule type" value="Genomic_DNA"/>
</dbReference>
<dbReference type="OrthoDB" id="3238794at2759"/>
<comment type="caution">
    <text evidence="2">The sequence shown here is derived from an EMBL/GenBank/DDBJ whole genome shotgun (WGS) entry which is preliminary data.</text>
</comment>
<dbReference type="RefSeq" id="XP_007745057.1">
    <property type="nucleotide sequence ID" value="XM_007746867.1"/>
</dbReference>
<keyword evidence="3" id="KW-1185">Reference proteome</keyword>
<evidence type="ECO:0000313" key="2">
    <source>
        <dbReference type="EMBL" id="EXJ70205.1"/>
    </source>
</evidence>
<dbReference type="InterPro" id="IPR036409">
    <property type="entry name" value="Aldolase_II/adducin_N_sf"/>
</dbReference>
<evidence type="ECO:0000259" key="1">
    <source>
        <dbReference type="SMART" id="SM01007"/>
    </source>
</evidence>
<dbReference type="SMART" id="SM01007">
    <property type="entry name" value="Aldolase_II"/>
    <property type="match status" value="1"/>
</dbReference>
<dbReference type="Gene3D" id="3.40.225.10">
    <property type="entry name" value="Class II aldolase/adducin N-terminal domain"/>
    <property type="match status" value="1"/>
</dbReference>
<accession>W9WYP9</accession>
<organism evidence="2 3">
    <name type="scientific">Cladophialophora psammophila CBS 110553</name>
    <dbReference type="NCBI Taxonomy" id="1182543"/>
    <lineage>
        <taxon>Eukaryota</taxon>
        <taxon>Fungi</taxon>
        <taxon>Dikarya</taxon>
        <taxon>Ascomycota</taxon>
        <taxon>Pezizomycotina</taxon>
        <taxon>Eurotiomycetes</taxon>
        <taxon>Chaetothyriomycetidae</taxon>
        <taxon>Chaetothyriales</taxon>
        <taxon>Herpotrichiellaceae</taxon>
        <taxon>Cladophialophora</taxon>
    </lineage>
</organism>